<comment type="caution">
    <text evidence="1">The sequence shown here is derived from an EMBL/GenBank/DDBJ whole genome shotgun (WGS) entry which is preliminary data.</text>
</comment>
<protein>
    <submittedName>
        <fullName evidence="1">Uncharacterized protein</fullName>
    </submittedName>
</protein>
<sequence length="151" mass="16708">MMSPPGVSSCVRLRRSAPITGEKIKSDRLQMNSEPNDPFLPALARMEKSSGISLTALEKKESGFGACPVVNCIYHATNERKRVRSLNHKNKSKSLKHNANNSVNDCDIGQVIVNTNDEMSGIESCNVYISDSNKVPLNDNDMDHIAKYRSK</sequence>
<organism evidence="1 2">
    <name type="scientific">Araneus ventricosus</name>
    <name type="common">Orbweaver spider</name>
    <name type="synonym">Epeira ventricosa</name>
    <dbReference type="NCBI Taxonomy" id="182803"/>
    <lineage>
        <taxon>Eukaryota</taxon>
        <taxon>Metazoa</taxon>
        <taxon>Ecdysozoa</taxon>
        <taxon>Arthropoda</taxon>
        <taxon>Chelicerata</taxon>
        <taxon>Arachnida</taxon>
        <taxon>Araneae</taxon>
        <taxon>Araneomorphae</taxon>
        <taxon>Entelegynae</taxon>
        <taxon>Araneoidea</taxon>
        <taxon>Araneidae</taxon>
        <taxon>Araneus</taxon>
    </lineage>
</organism>
<dbReference type="EMBL" id="BGPR01119910">
    <property type="protein sequence ID" value="GBN17108.1"/>
    <property type="molecule type" value="Genomic_DNA"/>
</dbReference>
<reference evidence="1 2" key="1">
    <citation type="journal article" date="2019" name="Sci. Rep.">
        <title>Orb-weaving spider Araneus ventricosus genome elucidates the spidroin gene catalogue.</title>
        <authorList>
            <person name="Kono N."/>
            <person name="Nakamura H."/>
            <person name="Ohtoshi R."/>
            <person name="Moran D.A.P."/>
            <person name="Shinohara A."/>
            <person name="Yoshida Y."/>
            <person name="Fujiwara M."/>
            <person name="Mori M."/>
            <person name="Tomita M."/>
            <person name="Arakawa K."/>
        </authorList>
    </citation>
    <scope>NUCLEOTIDE SEQUENCE [LARGE SCALE GENOMIC DNA]</scope>
</reference>
<accession>A0A4Y2LQU7</accession>
<evidence type="ECO:0000313" key="2">
    <source>
        <dbReference type="Proteomes" id="UP000499080"/>
    </source>
</evidence>
<proteinExistence type="predicted"/>
<evidence type="ECO:0000313" key="1">
    <source>
        <dbReference type="EMBL" id="GBN17108.1"/>
    </source>
</evidence>
<keyword evidence="2" id="KW-1185">Reference proteome</keyword>
<dbReference type="Proteomes" id="UP000499080">
    <property type="component" value="Unassembled WGS sequence"/>
</dbReference>
<dbReference type="AlphaFoldDB" id="A0A4Y2LQU7"/>
<gene>
    <name evidence="1" type="ORF">AVEN_241316_1</name>
</gene>
<name>A0A4Y2LQU7_ARAVE</name>